<evidence type="ECO:0000259" key="1">
    <source>
        <dbReference type="Pfam" id="PF00583"/>
    </source>
</evidence>
<dbReference type="EMBL" id="JACXAH010000002">
    <property type="protein sequence ID" value="MBD1371125.1"/>
    <property type="molecule type" value="Genomic_DNA"/>
</dbReference>
<keyword evidence="3" id="KW-1185">Reference proteome</keyword>
<name>A0A926N930_9BACL</name>
<protein>
    <submittedName>
        <fullName evidence="2">GNAT family N-acetyltransferase</fullName>
    </submittedName>
</protein>
<gene>
    <name evidence="2" type="ORF">IC620_01970</name>
</gene>
<dbReference type="SUPFAM" id="SSF55729">
    <property type="entry name" value="Acyl-CoA N-acyltransferases (Nat)"/>
    <property type="match status" value="1"/>
</dbReference>
<dbReference type="GO" id="GO:0016747">
    <property type="term" value="F:acyltransferase activity, transferring groups other than amino-acyl groups"/>
    <property type="evidence" value="ECO:0007669"/>
    <property type="project" value="InterPro"/>
</dbReference>
<sequence length="81" mass="9197">MYRNKLSDLLGYGIGKALLQASLKWVDVHDIHEISLQVIATSEKAISIYKKHGFEVDGILKQDKKRSDGQYDGQNPSSFFR</sequence>
<dbReference type="Gene3D" id="3.40.630.30">
    <property type="match status" value="1"/>
</dbReference>
<evidence type="ECO:0000313" key="3">
    <source>
        <dbReference type="Proteomes" id="UP000661691"/>
    </source>
</evidence>
<organism evidence="2 3">
    <name type="scientific">Polycladospora coralii</name>
    <dbReference type="NCBI Taxonomy" id="2771432"/>
    <lineage>
        <taxon>Bacteria</taxon>
        <taxon>Bacillati</taxon>
        <taxon>Bacillota</taxon>
        <taxon>Bacilli</taxon>
        <taxon>Bacillales</taxon>
        <taxon>Thermoactinomycetaceae</taxon>
        <taxon>Polycladospora</taxon>
    </lineage>
</organism>
<reference evidence="2" key="1">
    <citation type="submission" date="2020-09" db="EMBL/GenBank/DDBJ databases">
        <title>A novel bacterium of genus Hazenella, isolated from South China Sea.</title>
        <authorList>
            <person name="Huang H."/>
            <person name="Mo K."/>
            <person name="Hu Y."/>
        </authorList>
    </citation>
    <scope>NUCLEOTIDE SEQUENCE</scope>
    <source>
        <strain evidence="2">IB182357</strain>
    </source>
</reference>
<dbReference type="InterPro" id="IPR016181">
    <property type="entry name" value="Acyl_CoA_acyltransferase"/>
</dbReference>
<dbReference type="InterPro" id="IPR000182">
    <property type="entry name" value="GNAT_dom"/>
</dbReference>
<comment type="caution">
    <text evidence="2">The sequence shown here is derived from an EMBL/GenBank/DDBJ whole genome shotgun (WGS) entry which is preliminary data.</text>
</comment>
<feature type="domain" description="N-acetyltransferase" evidence="1">
    <location>
        <begin position="11"/>
        <end position="54"/>
    </location>
</feature>
<evidence type="ECO:0000313" key="2">
    <source>
        <dbReference type="EMBL" id="MBD1371125.1"/>
    </source>
</evidence>
<accession>A0A926N930</accession>
<proteinExistence type="predicted"/>
<dbReference type="Proteomes" id="UP000661691">
    <property type="component" value="Unassembled WGS sequence"/>
</dbReference>
<dbReference type="AlphaFoldDB" id="A0A926N930"/>
<dbReference type="Pfam" id="PF00583">
    <property type="entry name" value="Acetyltransf_1"/>
    <property type="match status" value="1"/>
</dbReference>